<feature type="region of interest" description="Disordered" evidence="1">
    <location>
        <begin position="38"/>
        <end position="61"/>
    </location>
</feature>
<proteinExistence type="predicted"/>
<dbReference type="AlphaFoldDB" id="A0AAU9W7P5"/>
<dbReference type="EMBL" id="CALNXJ010000009">
    <property type="protein sequence ID" value="CAH3104953.1"/>
    <property type="molecule type" value="Genomic_DNA"/>
</dbReference>
<dbReference type="Proteomes" id="UP001159428">
    <property type="component" value="Unassembled WGS sequence"/>
</dbReference>
<protein>
    <submittedName>
        <fullName evidence="2">Uncharacterized protein</fullName>
    </submittedName>
</protein>
<evidence type="ECO:0000313" key="3">
    <source>
        <dbReference type="Proteomes" id="UP001159428"/>
    </source>
</evidence>
<reference evidence="2 3" key="1">
    <citation type="submission" date="2022-05" db="EMBL/GenBank/DDBJ databases">
        <authorList>
            <consortium name="Genoscope - CEA"/>
            <person name="William W."/>
        </authorList>
    </citation>
    <scope>NUCLEOTIDE SEQUENCE [LARGE SCALE GENOMIC DNA]</scope>
</reference>
<evidence type="ECO:0000313" key="2">
    <source>
        <dbReference type="EMBL" id="CAH3104953.1"/>
    </source>
</evidence>
<gene>
    <name evidence="2" type="ORF">PMEA_00034962</name>
</gene>
<evidence type="ECO:0000256" key="1">
    <source>
        <dbReference type="SAM" id="MobiDB-lite"/>
    </source>
</evidence>
<feature type="compositionally biased region" description="Polar residues" evidence="1">
    <location>
        <begin position="38"/>
        <end position="48"/>
    </location>
</feature>
<accession>A0AAU9W7P5</accession>
<name>A0AAU9W7P5_9CNID</name>
<organism evidence="2 3">
    <name type="scientific">Pocillopora meandrina</name>
    <dbReference type="NCBI Taxonomy" id="46732"/>
    <lineage>
        <taxon>Eukaryota</taxon>
        <taxon>Metazoa</taxon>
        <taxon>Cnidaria</taxon>
        <taxon>Anthozoa</taxon>
        <taxon>Hexacorallia</taxon>
        <taxon>Scleractinia</taxon>
        <taxon>Astrocoeniina</taxon>
        <taxon>Pocilloporidae</taxon>
        <taxon>Pocillopora</taxon>
    </lineage>
</organism>
<sequence>MDDHYVVLLEKIIAENIRLREVIEMRDSEQRKMIQELTSKMARSSNSGPERANRKKTRKIPIPQQCRVNFRTMYKSLKRNEAFESFNLDER</sequence>
<keyword evidence="3" id="KW-1185">Reference proteome</keyword>
<comment type="caution">
    <text evidence="2">The sequence shown here is derived from an EMBL/GenBank/DDBJ whole genome shotgun (WGS) entry which is preliminary data.</text>
</comment>